<feature type="compositionally biased region" description="Basic residues" evidence="1">
    <location>
        <begin position="21"/>
        <end position="30"/>
    </location>
</feature>
<dbReference type="EMBL" id="PP410090">
    <property type="protein sequence ID" value="WZK92909.1"/>
    <property type="molecule type" value="Genomic_DNA"/>
</dbReference>
<sequence length="314" mass="35670">MAPRSGRRTYRTATRRSGSYRAKRRTRSFGRRASSFGKMRRSRRTYRRPRRMTRRKVLNASTIKKRDTMLCWTNTNGGTETVGPALFSATSGQHFAVVWSPTCRGSTSSGGLRGSKFFVQNRTASTTYAVGVSERIKIQTTQGSGWHWRRICFTLKGDTLYTGRRATFTLSDSPVARITSDGLKRAVLLSEDALRTRSVIFKGAQNVDWSDPMLAPIDTNRITPLYDRTFKIQSQNESGRTLVKKLWHPMRRNIVYDEDENGEAMTESFYSVEGKAGMGDYYIADFFTSDATAADSSPSSLLFNPQATYYWHER</sequence>
<protein>
    <submittedName>
        <fullName evidence="2">Capsid protein</fullName>
    </submittedName>
</protein>
<reference evidence="2" key="2">
    <citation type="submission" date="2024-02" db="EMBL/GenBank/DDBJ databases">
        <authorList>
            <person name="Buigues J."/>
            <person name="Vinals A."/>
            <person name="Martinez-Recio R."/>
            <person name="S Monros J."/>
            <person name="Sanjuan R."/>
            <person name="Cuevas J.M."/>
        </authorList>
    </citation>
    <scope>NUCLEOTIDE SEQUENCE</scope>
    <source>
        <strain evidence="2">MAVG33</strain>
    </source>
</reference>
<feature type="region of interest" description="Disordered" evidence="1">
    <location>
        <begin position="1"/>
        <end position="51"/>
    </location>
</feature>
<evidence type="ECO:0000256" key="1">
    <source>
        <dbReference type="SAM" id="MobiDB-lite"/>
    </source>
</evidence>
<feature type="compositionally biased region" description="Basic residues" evidence="1">
    <location>
        <begin position="1"/>
        <end position="14"/>
    </location>
</feature>
<reference evidence="2" key="1">
    <citation type="journal article" date="2024" name="Microbiol. Spectr.">
        <title>Full-genome sequencing of dozens of new DNA viruses found in Spanish bat feces.</title>
        <authorList>
            <person name="Buigues J."/>
            <person name="Vinals A."/>
            <person name="Martinez-Recio R."/>
            <person name="Monros J.S."/>
            <person name="Sanjuan R."/>
            <person name="Cuevas J.M."/>
        </authorList>
    </citation>
    <scope>NUCLEOTIDE SEQUENCE</scope>
    <source>
        <strain evidence="2">MAVG33</strain>
    </source>
</reference>
<accession>A0AAU6S5A3</accession>
<name>A0AAU6S5A3_9VIRU</name>
<evidence type="ECO:0000313" key="2">
    <source>
        <dbReference type="EMBL" id="WZK92909.1"/>
    </source>
</evidence>
<proteinExistence type="predicted"/>
<feature type="compositionally biased region" description="Basic residues" evidence="1">
    <location>
        <begin position="38"/>
        <end position="51"/>
    </location>
</feature>
<organism evidence="2">
    <name type="scientific">Myotis capaccinii feces associated gemycircularvirus</name>
    <dbReference type="NCBI Taxonomy" id="3139979"/>
    <lineage>
        <taxon>Viruses</taxon>
        <taxon>Monodnaviria</taxon>
        <taxon>Shotokuvirae</taxon>
        <taxon>Cressdnaviricota</taxon>
        <taxon>Repensiviricetes</taxon>
        <taxon>Geplafuvirales</taxon>
        <taxon>Genomoviridae</taxon>
        <taxon>Gemycircularvirus</taxon>
    </lineage>
</organism>